<sequence>MEANPSNAEYRKTYFEQREQALRDALYRAELAMDDRNFDAARQHLESARSLEPRDPRVTSGEERISVAERHAGQLDTAEAQAQAGKFDEALQLVQLVLKENRAHRRAAVLQRRWSRSRVDAAGHKGRAAPQLSAAYRKPVTMSFVNATLLQVFESLKLASGLNFMFDRDVRMDSRVTISVAGKSVEDVLRLLLATNQLEKRVLDADTVLVYQATANKQREYQELVTRSFYVSNADIQKSANLVKTIAKARDVFIDENLSLLVVRDTAEVIRIAERLLANQDLPEPEVMLELEVLEVASNRLTELGIRWPDEVNVSVRGSNGAAGQLTVPEVRNFNSDLVRLQFNDPVAGARLRAERGDSNLLANPRIRVRNRQTAKILIGERVPVITTTSTAGVGSSQSVNYLDVGLKLEIEPNVSLDDEVGMKLALEVSNILETINRGTTQAYRLGTRNASTQLRVRDGETQILAGLIQSDERRSNTGLPIANEVPLLNKLFGQGSNSNTKTEIVLLITPRIVRNIPIPGPEQIEFLSGTEGSVGAAPIQLRPAEGGPSVPPRVLGAPAAPVSPVPAPAPGPGAPPGAPAVPQGSGTYPPTFTPPPIVPN</sequence>
<comment type="subcellular location">
    <subcellularLocation>
        <location evidence="1">Membrane</location>
    </subcellularLocation>
</comment>
<dbReference type="SMART" id="SM00965">
    <property type="entry name" value="STN"/>
    <property type="match status" value="1"/>
</dbReference>
<evidence type="ECO:0000259" key="7">
    <source>
        <dbReference type="SMART" id="SM00965"/>
    </source>
</evidence>
<feature type="domain" description="Secretin/TonB short N-terminal" evidence="7">
    <location>
        <begin position="162"/>
        <end position="213"/>
    </location>
</feature>
<keyword evidence="3" id="KW-0472">Membrane</keyword>
<dbReference type="PRINTS" id="PR00811">
    <property type="entry name" value="BCTERIALGSPD"/>
</dbReference>
<evidence type="ECO:0000256" key="4">
    <source>
        <dbReference type="ARBA" id="ARBA00023237"/>
    </source>
</evidence>
<reference evidence="8" key="1">
    <citation type="submission" date="2022-05" db="EMBL/GenBank/DDBJ databases">
        <title>Schlegelella sp. nov., isolated from mangrove soil.</title>
        <authorList>
            <person name="Liu Y."/>
            <person name="Ge X."/>
            <person name="Liu W."/>
        </authorList>
    </citation>
    <scope>NUCLEOTIDE SEQUENCE</scope>
    <source>
        <strain evidence="8">S2-27</strain>
    </source>
</reference>
<keyword evidence="2" id="KW-0813">Transport</keyword>
<feature type="region of interest" description="Disordered" evidence="6">
    <location>
        <begin position="540"/>
        <end position="601"/>
    </location>
</feature>
<organism evidence="8 9">
    <name type="scientific">Caldimonas mangrovi</name>
    <dbReference type="NCBI Taxonomy" id="2944811"/>
    <lineage>
        <taxon>Bacteria</taxon>
        <taxon>Pseudomonadati</taxon>
        <taxon>Pseudomonadota</taxon>
        <taxon>Betaproteobacteria</taxon>
        <taxon>Burkholderiales</taxon>
        <taxon>Sphaerotilaceae</taxon>
        <taxon>Caldimonas</taxon>
    </lineage>
</organism>
<dbReference type="EMBL" id="JAMKFE010000012">
    <property type="protein sequence ID" value="MCM5681562.1"/>
    <property type="molecule type" value="Genomic_DNA"/>
</dbReference>
<dbReference type="RefSeq" id="WP_251780041.1">
    <property type="nucleotide sequence ID" value="NZ_JAMKFE010000012.1"/>
</dbReference>
<dbReference type="Pfam" id="PF00263">
    <property type="entry name" value="Secretin"/>
    <property type="match status" value="1"/>
</dbReference>
<dbReference type="InterPro" id="IPR001775">
    <property type="entry name" value="GspD/PilQ"/>
</dbReference>
<dbReference type="PANTHER" id="PTHR30332:SF17">
    <property type="entry name" value="TYPE IV PILIATION SYSTEM PROTEIN DR_0774-RELATED"/>
    <property type="match status" value="1"/>
</dbReference>
<dbReference type="InterPro" id="IPR004846">
    <property type="entry name" value="T2SS/T3SS_dom"/>
</dbReference>
<dbReference type="Proteomes" id="UP001165541">
    <property type="component" value="Unassembled WGS sequence"/>
</dbReference>
<keyword evidence="9" id="KW-1185">Reference proteome</keyword>
<comment type="caution">
    <text evidence="8">The sequence shown here is derived from an EMBL/GenBank/DDBJ whole genome shotgun (WGS) entry which is preliminary data.</text>
</comment>
<accession>A0ABT0YS41</accession>
<name>A0ABT0YS41_9BURK</name>
<evidence type="ECO:0000256" key="3">
    <source>
        <dbReference type="ARBA" id="ARBA00023136"/>
    </source>
</evidence>
<evidence type="ECO:0000256" key="2">
    <source>
        <dbReference type="ARBA" id="ARBA00022448"/>
    </source>
</evidence>
<comment type="similarity">
    <text evidence="5">Belongs to the bacterial secretin family.</text>
</comment>
<evidence type="ECO:0000256" key="5">
    <source>
        <dbReference type="RuleBase" id="RU004003"/>
    </source>
</evidence>
<feature type="compositionally biased region" description="Pro residues" evidence="6">
    <location>
        <begin position="562"/>
        <end position="580"/>
    </location>
</feature>
<evidence type="ECO:0000256" key="6">
    <source>
        <dbReference type="SAM" id="MobiDB-lite"/>
    </source>
</evidence>
<dbReference type="Gene3D" id="3.30.1370.120">
    <property type="match status" value="1"/>
</dbReference>
<dbReference type="InterPro" id="IPR038591">
    <property type="entry name" value="NolW-like_sf"/>
</dbReference>
<gene>
    <name evidence="8" type="ORF">M8A51_18715</name>
</gene>
<evidence type="ECO:0000256" key="1">
    <source>
        <dbReference type="ARBA" id="ARBA00004370"/>
    </source>
</evidence>
<evidence type="ECO:0000313" key="8">
    <source>
        <dbReference type="EMBL" id="MCM5681562.1"/>
    </source>
</evidence>
<evidence type="ECO:0000313" key="9">
    <source>
        <dbReference type="Proteomes" id="UP001165541"/>
    </source>
</evidence>
<dbReference type="PANTHER" id="PTHR30332">
    <property type="entry name" value="PROBABLE GENERAL SECRETION PATHWAY PROTEIN D"/>
    <property type="match status" value="1"/>
</dbReference>
<feature type="compositionally biased region" description="Pro residues" evidence="6">
    <location>
        <begin position="592"/>
        <end position="601"/>
    </location>
</feature>
<protein>
    <submittedName>
        <fullName evidence="8">General secretion pathway protein GspD</fullName>
    </submittedName>
</protein>
<dbReference type="InterPro" id="IPR050810">
    <property type="entry name" value="Bact_Secretion_Sys_Channel"/>
</dbReference>
<dbReference type="PRINTS" id="PR01032">
    <property type="entry name" value="PHAGEIV"/>
</dbReference>
<dbReference type="InterPro" id="IPR011662">
    <property type="entry name" value="Secretin/TonB_short_N"/>
</dbReference>
<proteinExistence type="inferred from homology"/>
<keyword evidence="4" id="KW-0998">Cell outer membrane</keyword>